<protein>
    <submittedName>
        <fullName evidence="3">Putative adhesin</fullName>
    </submittedName>
</protein>
<dbReference type="Proteomes" id="UP000184203">
    <property type="component" value="Unassembled WGS sequence"/>
</dbReference>
<keyword evidence="5" id="KW-1185">Reference proteome</keyword>
<reference evidence="3" key="3">
    <citation type="submission" date="2016-11" db="EMBL/GenBank/DDBJ databases">
        <authorList>
            <person name="Jaros S."/>
            <person name="Januszkiewicz K."/>
            <person name="Wedrychowicz H."/>
        </authorList>
    </citation>
    <scope>NUCLEOTIDE SEQUENCE [LARGE SCALE GENOMIC DNA]</scope>
    <source>
        <strain evidence="3">DX253</strain>
    </source>
</reference>
<dbReference type="EMBL" id="FRAN01000001">
    <property type="protein sequence ID" value="SHK23586.1"/>
    <property type="molecule type" value="Genomic_DNA"/>
</dbReference>
<dbReference type="InterPro" id="IPR025164">
    <property type="entry name" value="Toastrack_DUF4097"/>
</dbReference>
<sequence length="234" mass="24425">MNRRTLTAGLASGFAAALTGCVSRLSTADQTNKTEHRTFQVQSGTRLAVENENGSIDVRRHDGSDVDVTMKIHAREGGSLDDVSLSDAKTADELRLRVHADADDVSVALTVRYPNSVPVGELRSTNGRIDATVVTAGDSAAVRTENGSIDVKLLEVARDTDVRTENGSIDAALASDLDATVSATTKNGSLNASGLDFSSEELSMTGFTGVLGDGSNDLSFETENGSISLSATSE</sequence>
<dbReference type="Proteomes" id="UP000003751">
    <property type="component" value="Unassembled WGS sequence"/>
</dbReference>
<dbReference type="PROSITE" id="PS51257">
    <property type="entry name" value="PROKAR_LIPOPROTEIN"/>
    <property type="match status" value="1"/>
</dbReference>
<evidence type="ECO:0000259" key="1">
    <source>
        <dbReference type="Pfam" id="PF13349"/>
    </source>
</evidence>
<dbReference type="AlphaFoldDB" id="E7QX36"/>
<proteinExistence type="predicted"/>
<dbReference type="EMBL" id="AEMG01000019">
    <property type="protein sequence ID" value="EFW90839.1"/>
    <property type="molecule type" value="Genomic_DNA"/>
</dbReference>
<dbReference type="STRING" id="797209.GCA_000376445_03066"/>
<dbReference type="PATRIC" id="fig|797209.4.peg.3297"/>
<dbReference type="RefSeq" id="WP_007981771.1">
    <property type="nucleotide sequence ID" value="NZ_AEMG01000019.1"/>
</dbReference>
<gene>
    <name evidence="3" type="ORF">SAMN05444342_1053</name>
    <name evidence="2" type="ORF">ZOD2009_16873</name>
</gene>
<feature type="domain" description="DUF4097" evidence="1">
    <location>
        <begin position="82"/>
        <end position="229"/>
    </location>
</feature>
<evidence type="ECO:0000313" key="2">
    <source>
        <dbReference type="EMBL" id="EFW90839.1"/>
    </source>
</evidence>
<reference evidence="5" key="2">
    <citation type="submission" date="2016-11" db="EMBL/GenBank/DDBJ databases">
        <authorList>
            <person name="Varghese N."/>
            <person name="Submissions S."/>
        </authorList>
    </citation>
    <scope>NUCLEOTIDE SEQUENCE [LARGE SCALE GENOMIC DNA]</scope>
    <source>
        <strain evidence="5">DX253</strain>
    </source>
</reference>
<organism evidence="2 4">
    <name type="scientific">Haladaptatus paucihalophilus DX253</name>
    <dbReference type="NCBI Taxonomy" id="797209"/>
    <lineage>
        <taxon>Archaea</taxon>
        <taxon>Methanobacteriati</taxon>
        <taxon>Methanobacteriota</taxon>
        <taxon>Stenosarchaea group</taxon>
        <taxon>Halobacteria</taxon>
        <taxon>Halobacteriales</taxon>
        <taxon>Haladaptataceae</taxon>
        <taxon>Haladaptatus</taxon>
    </lineage>
</organism>
<dbReference type="Pfam" id="PF13349">
    <property type="entry name" value="DUF4097"/>
    <property type="match status" value="1"/>
</dbReference>
<accession>E7QX36</accession>
<reference evidence="2 4" key="1">
    <citation type="journal article" date="2014" name="ISME J.">
        <title>Trehalose/2-sulfotrehalose biosynthesis and glycine-betaine uptake are widely spread mechanisms for osmoadaptation in the Halobacteriales.</title>
        <authorList>
            <person name="Youssef N.H."/>
            <person name="Savage-Ashlock K.N."/>
            <person name="McCully A.L."/>
            <person name="Luedtke B."/>
            <person name="Shaw E.I."/>
            <person name="Hoff W.D."/>
            <person name="Elshahed M.S."/>
        </authorList>
    </citation>
    <scope>NUCLEOTIDE SEQUENCE [LARGE SCALE GENOMIC DNA]</scope>
    <source>
        <strain evidence="2 4">DX253</strain>
    </source>
</reference>
<evidence type="ECO:0000313" key="5">
    <source>
        <dbReference type="Proteomes" id="UP000184203"/>
    </source>
</evidence>
<evidence type="ECO:0000313" key="4">
    <source>
        <dbReference type="Proteomes" id="UP000003751"/>
    </source>
</evidence>
<evidence type="ECO:0000313" key="3">
    <source>
        <dbReference type="EMBL" id="SHK23586.1"/>
    </source>
</evidence>
<name>E7QX36_HALPU</name>
<dbReference type="eggNOG" id="arCOG03825">
    <property type="taxonomic scope" value="Archaea"/>
</dbReference>
<dbReference type="OrthoDB" id="376744at2157"/>